<organism evidence="1 2">
    <name type="scientific">Intoshia linei</name>
    <dbReference type="NCBI Taxonomy" id="1819745"/>
    <lineage>
        <taxon>Eukaryota</taxon>
        <taxon>Metazoa</taxon>
        <taxon>Spiralia</taxon>
        <taxon>Lophotrochozoa</taxon>
        <taxon>Mesozoa</taxon>
        <taxon>Orthonectida</taxon>
        <taxon>Rhopaluridae</taxon>
        <taxon>Intoshia</taxon>
    </lineage>
</organism>
<evidence type="ECO:0000313" key="1">
    <source>
        <dbReference type="EMBL" id="OAF67157.1"/>
    </source>
</evidence>
<accession>A0A177AYP8</accession>
<dbReference type="Proteomes" id="UP000078046">
    <property type="component" value="Unassembled WGS sequence"/>
</dbReference>
<evidence type="ECO:0000313" key="2">
    <source>
        <dbReference type="Proteomes" id="UP000078046"/>
    </source>
</evidence>
<name>A0A177AYP8_9BILA</name>
<comment type="caution">
    <text evidence="1">The sequence shown here is derived from an EMBL/GenBank/DDBJ whole genome shotgun (WGS) entry which is preliminary data.</text>
</comment>
<dbReference type="AlphaFoldDB" id="A0A177AYP8"/>
<dbReference type="EMBL" id="LWCA01000733">
    <property type="protein sequence ID" value="OAF67157.1"/>
    <property type="molecule type" value="Genomic_DNA"/>
</dbReference>
<sequence length="88" mass="10059">MKRTEKQECKYEPIKKFSDTEIKYKNDFNYIPSVPKRTNNLNEKELASISENTGISMKSTITVANAIFNKLQLKSISRIAAQIKSTSI</sequence>
<protein>
    <submittedName>
        <fullName evidence="1">Uncharacterized protein</fullName>
    </submittedName>
</protein>
<reference evidence="1 2" key="1">
    <citation type="submission" date="2016-04" db="EMBL/GenBank/DDBJ databases">
        <title>The genome of Intoshia linei affirms orthonectids as highly simplified spiralians.</title>
        <authorList>
            <person name="Mikhailov K.V."/>
            <person name="Slusarev G.S."/>
            <person name="Nikitin M.A."/>
            <person name="Logacheva M.D."/>
            <person name="Penin A."/>
            <person name="Aleoshin V."/>
            <person name="Panchin Y.V."/>
        </authorList>
    </citation>
    <scope>NUCLEOTIDE SEQUENCE [LARGE SCALE GENOMIC DNA]</scope>
    <source>
        <strain evidence="1">Intl2013</strain>
        <tissue evidence="1">Whole animal</tissue>
    </source>
</reference>
<proteinExistence type="predicted"/>
<keyword evidence="2" id="KW-1185">Reference proteome</keyword>
<gene>
    <name evidence="1" type="ORF">A3Q56_05112</name>
</gene>